<dbReference type="Gene3D" id="1.20.1250.20">
    <property type="entry name" value="MFS general substrate transporter like domains"/>
    <property type="match status" value="1"/>
</dbReference>
<dbReference type="Proteomes" id="UP000605846">
    <property type="component" value="Unassembled WGS sequence"/>
</dbReference>
<evidence type="ECO:0000256" key="2">
    <source>
        <dbReference type="ARBA" id="ARBA00022448"/>
    </source>
</evidence>
<dbReference type="AlphaFoldDB" id="A0A8H7EN19"/>
<dbReference type="PANTHER" id="PTHR43791">
    <property type="entry name" value="PERMEASE-RELATED"/>
    <property type="match status" value="1"/>
</dbReference>
<dbReference type="GO" id="GO:0016020">
    <property type="term" value="C:membrane"/>
    <property type="evidence" value="ECO:0007669"/>
    <property type="project" value="UniProtKB-SubCell"/>
</dbReference>
<organism evidence="7 8">
    <name type="scientific">Apophysomyces ossiformis</name>
    <dbReference type="NCBI Taxonomy" id="679940"/>
    <lineage>
        <taxon>Eukaryota</taxon>
        <taxon>Fungi</taxon>
        <taxon>Fungi incertae sedis</taxon>
        <taxon>Mucoromycota</taxon>
        <taxon>Mucoromycotina</taxon>
        <taxon>Mucoromycetes</taxon>
        <taxon>Mucorales</taxon>
        <taxon>Mucorineae</taxon>
        <taxon>Mucoraceae</taxon>
        <taxon>Apophysomyces</taxon>
    </lineage>
</organism>
<name>A0A8H7EN19_9FUNG</name>
<sequence>MVWVRVNTYGIAIWRCGIIVLVFLIDNPRSGRLHLTSEQETIVEDRIRDNVVKRTAIYKTKHVMESLKELRYWALMMATCMITFESGMKLYESQITRSFGFTTFQSLLLSALVGLAECGYNLVGAYTARKTNQTMYTITCLAAIGAVGIGLMISPLPAAGKLVGQIIQTTGPSVHIMVYLVVANNVSGYTKKIFYCGSVTACVTVGHVTGQFAMAPQFAPQYTFGIVINLICKLLAACCLLLARWPMAKANRERRSLLMTNEEKANYVVEDVTDVQDRRFIYRL</sequence>
<feature type="transmembrane region" description="Helical" evidence="6">
    <location>
        <begin position="135"/>
        <end position="156"/>
    </location>
</feature>
<dbReference type="OrthoDB" id="6730379at2759"/>
<keyword evidence="4 6" id="KW-1133">Transmembrane helix</keyword>
<evidence type="ECO:0000313" key="8">
    <source>
        <dbReference type="Proteomes" id="UP000605846"/>
    </source>
</evidence>
<proteinExistence type="predicted"/>
<keyword evidence="8" id="KW-1185">Reference proteome</keyword>
<feature type="transmembrane region" description="Helical" evidence="6">
    <location>
        <begin position="226"/>
        <end position="245"/>
    </location>
</feature>
<keyword evidence="2" id="KW-0813">Transport</keyword>
<dbReference type="SUPFAM" id="SSF103473">
    <property type="entry name" value="MFS general substrate transporter"/>
    <property type="match status" value="1"/>
</dbReference>
<evidence type="ECO:0000256" key="3">
    <source>
        <dbReference type="ARBA" id="ARBA00022692"/>
    </source>
</evidence>
<gene>
    <name evidence="7" type="ORF">EC973_002166</name>
</gene>
<evidence type="ECO:0000256" key="5">
    <source>
        <dbReference type="ARBA" id="ARBA00023136"/>
    </source>
</evidence>
<feature type="transmembrane region" description="Helical" evidence="6">
    <location>
        <begin position="70"/>
        <end position="91"/>
    </location>
</feature>
<protein>
    <submittedName>
        <fullName evidence="7">Uncharacterized protein</fullName>
    </submittedName>
</protein>
<keyword evidence="5 6" id="KW-0472">Membrane</keyword>
<dbReference type="PANTHER" id="PTHR43791:SF36">
    <property type="entry name" value="TRANSPORTER, PUTATIVE (AFU_ORTHOLOGUE AFUA_6G08340)-RELATED"/>
    <property type="match status" value="1"/>
</dbReference>
<feature type="transmembrane region" description="Helical" evidence="6">
    <location>
        <begin position="194"/>
        <end position="214"/>
    </location>
</feature>
<reference evidence="7" key="1">
    <citation type="submission" date="2020-01" db="EMBL/GenBank/DDBJ databases">
        <title>Genome Sequencing of Three Apophysomyces-Like Fungal Strains Confirms a Novel Fungal Genus in the Mucoromycota with divergent Burkholderia-like Endosymbiotic Bacteria.</title>
        <authorList>
            <person name="Stajich J.E."/>
            <person name="Macias A.M."/>
            <person name="Carter-House D."/>
            <person name="Lovett B."/>
            <person name="Kasson L.R."/>
            <person name="Berry K."/>
            <person name="Grigoriev I."/>
            <person name="Chang Y."/>
            <person name="Spatafora J."/>
            <person name="Kasson M.T."/>
        </authorList>
    </citation>
    <scope>NUCLEOTIDE SEQUENCE</scope>
    <source>
        <strain evidence="7">NRRL A-21654</strain>
    </source>
</reference>
<dbReference type="GO" id="GO:0022857">
    <property type="term" value="F:transmembrane transporter activity"/>
    <property type="evidence" value="ECO:0007669"/>
    <property type="project" value="TreeGrafter"/>
</dbReference>
<evidence type="ECO:0000256" key="6">
    <source>
        <dbReference type="SAM" id="Phobius"/>
    </source>
</evidence>
<dbReference type="EMBL" id="JABAYA010000159">
    <property type="protein sequence ID" value="KAF7723228.1"/>
    <property type="molecule type" value="Genomic_DNA"/>
</dbReference>
<evidence type="ECO:0000256" key="1">
    <source>
        <dbReference type="ARBA" id="ARBA00004141"/>
    </source>
</evidence>
<feature type="transmembrane region" description="Helical" evidence="6">
    <location>
        <begin position="103"/>
        <end position="123"/>
    </location>
</feature>
<accession>A0A8H7EN19</accession>
<evidence type="ECO:0000256" key="4">
    <source>
        <dbReference type="ARBA" id="ARBA00022989"/>
    </source>
</evidence>
<keyword evidence="3 6" id="KW-0812">Transmembrane</keyword>
<feature type="transmembrane region" description="Helical" evidence="6">
    <location>
        <begin position="162"/>
        <end position="182"/>
    </location>
</feature>
<comment type="subcellular location">
    <subcellularLocation>
        <location evidence="1">Membrane</location>
        <topology evidence="1">Multi-pass membrane protein</topology>
    </subcellularLocation>
</comment>
<evidence type="ECO:0000313" key="7">
    <source>
        <dbReference type="EMBL" id="KAF7723228.1"/>
    </source>
</evidence>
<dbReference type="InterPro" id="IPR036259">
    <property type="entry name" value="MFS_trans_sf"/>
</dbReference>
<comment type="caution">
    <text evidence="7">The sequence shown here is derived from an EMBL/GenBank/DDBJ whole genome shotgun (WGS) entry which is preliminary data.</text>
</comment>